<accession>A0A0G0LIT8</accession>
<proteinExistence type="inferred from homology"/>
<dbReference type="GO" id="GO:0006535">
    <property type="term" value="P:cysteine biosynthetic process from serine"/>
    <property type="evidence" value="ECO:0007669"/>
    <property type="project" value="InterPro"/>
</dbReference>
<dbReference type="PATRIC" id="fig|1618572.3.peg.886"/>
<comment type="catalytic activity">
    <reaction evidence="1">
        <text>L-serine + acetyl-CoA = O-acetyl-L-serine + CoA</text>
        <dbReference type="Rhea" id="RHEA:24560"/>
        <dbReference type="ChEBI" id="CHEBI:33384"/>
        <dbReference type="ChEBI" id="CHEBI:57287"/>
        <dbReference type="ChEBI" id="CHEBI:57288"/>
        <dbReference type="ChEBI" id="CHEBI:58340"/>
        <dbReference type="EC" id="2.3.1.30"/>
    </reaction>
</comment>
<evidence type="ECO:0000256" key="2">
    <source>
        <dbReference type="SAM" id="Phobius"/>
    </source>
</evidence>
<sequence length="163" mass="17767">MNPLLFLAVLFHNPGMFFSVIYRIENYLLSNTFVVWKIIGAVLYPFYFIVTYYVLDINISPLVKIDKSLYIHNRGVIVADGSVAGNNLTLIGPLTLGTKGHSRNLEVPKLGNGVTVFIGARIVGRVTIGNNVQIGANAVVVKDVPSNSVVGGVPAKILRRTKE</sequence>
<dbReference type="GO" id="GO:0009001">
    <property type="term" value="F:serine O-acetyltransferase activity"/>
    <property type="evidence" value="ECO:0007669"/>
    <property type="project" value="UniProtKB-EC"/>
</dbReference>
<evidence type="ECO:0000313" key="3">
    <source>
        <dbReference type="EMBL" id="KKQ91818.1"/>
    </source>
</evidence>
<keyword evidence="2" id="KW-0472">Membrane</keyword>
<keyword evidence="1" id="KW-0012">Acyltransferase</keyword>
<dbReference type="GO" id="GO:0005737">
    <property type="term" value="C:cytoplasm"/>
    <property type="evidence" value="ECO:0007669"/>
    <property type="project" value="InterPro"/>
</dbReference>
<dbReference type="InterPro" id="IPR005881">
    <property type="entry name" value="Ser_O-AcTrfase"/>
</dbReference>
<name>A0A0G0LIT8_9BACT</name>
<keyword evidence="2" id="KW-1133">Transmembrane helix</keyword>
<dbReference type="PIRSF" id="PIRSF000441">
    <property type="entry name" value="CysE"/>
    <property type="match status" value="1"/>
</dbReference>
<evidence type="ECO:0000313" key="4">
    <source>
        <dbReference type="Proteomes" id="UP000034774"/>
    </source>
</evidence>
<evidence type="ECO:0000256" key="1">
    <source>
        <dbReference type="PIRNR" id="PIRNR000441"/>
    </source>
</evidence>
<dbReference type="STRING" id="1618572.UT17_C0004G0166"/>
<dbReference type="Pfam" id="PF00132">
    <property type="entry name" value="Hexapep"/>
    <property type="match status" value="1"/>
</dbReference>
<gene>
    <name evidence="3" type="ORF">UT17_C0004G0166</name>
</gene>
<dbReference type="Proteomes" id="UP000034774">
    <property type="component" value="Unassembled WGS sequence"/>
</dbReference>
<keyword evidence="1 3" id="KW-0808">Transferase</keyword>
<dbReference type="PANTHER" id="PTHR42811">
    <property type="entry name" value="SERINE ACETYLTRANSFERASE"/>
    <property type="match status" value="1"/>
</dbReference>
<dbReference type="EMBL" id="LBVU01000004">
    <property type="protein sequence ID" value="KKQ91818.1"/>
    <property type="molecule type" value="Genomic_DNA"/>
</dbReference>
<dbReference type="InterPro" id="IPR011004">
    <property type="entry name" value="Trimer_LpxA-like_sf"/>
</dbReference>
<comment type="caution">
    <text evidence="3">The sequence shown here is derived from an EMBL/GenBank/DDBJ whole genome shotgun (WGS) entry which is preliminary data.</text>
</comment>
<protein>
    <recommendedName>
        <fullName evidence="1">Serine acetyltransferase</fullName>
        <ecNumber evidence="1">2.3.1.30</ecNumber>
    </recommendedName>
</protein>
<comment type="similarity">
    <text evidence="1">Belongs to the transferase hexapeptide repeat family.</text>
</comment>
<keyword evidence="2" id="KW-0812">Transmembrane</keyword>
<dbReference type="AlphaFoldDB" id="A0A0G0LIT8"/>
<dbReference type="SUPFAM" id="SSF51161">
    <property type="entry name" value="Trimeric LpxA-like enzymes"/>
    <property type="match status" value="1"/>
</dbReference>
<feature type="transmembrane region" description="Helical" evidence="2">
    <location>
        <begin position="35"/>
        <end position="55"/>
    </location>
</feature>
<organism evidence="3 4">
    <name type="scientific">Candidatus Woesebacteria bacterium GW2011_GWB1_39_10</name>
    <dbReference type="NCBI Taxonomy" id="1618572"/>
    <lineage>
        <taxon>Bacteria</taxon>
        <taxon>Candidatus Woeseibacteriota</taxon>
    </lineage>
</organism>
<dbReference type="InterPro" id="IPR001451">
    <property type="entry name" value="Hexapep"/>
</dbReference>
<dbReference type="Gene3D" id="2.160.10.10">
    <property type="entry name" value="Hexapeptide repeat proteins"/>
    <property type="match status" value="1"/>
</dbReference>
<reference evidence="3 4" key="1">
    <citation type="journal article" date="2015" name="Nature">
        <title>rRNA introns, odd ribosomes, and small enigmatic genomes across a large radiation of phyla.</title>
        <authorList>
            <person name="Brown C.T."/>
            <person name="Hug L.A."/>
            <person name="Thomas B.C."/>
            <person name="Sharon I."/>
            <person name="Castelle C.J."/>
            <person name="Singh A."/>
            <person name="Wilkins M.J."/>
            <person name="Williams K.H."/>
            <person name="Banfield J.F."/>
        </authorList>
    </citation>
    <scope>NUCLEOTIDE SEQUENCE [LARGE SCALE GENOMIC DNA]</scope>
</reference>
<dbReference type="EC" id="2.3.1.30" evidence="1"/>